<dbReference type="InterPro" id="IPR035979">
    <property type="entry name" value="RBD_domain_sf"/>
</dbReference>
<dbReference type="PANTHER" id="PTHR13069:SF21">
    <property type="entry name" value="ALKYLATED DNA REPAIR PROTEIN ALKB HOMOLOG 8"/>
    <property type="match status" value="1"/>
</dbReference>
<sequence length="712" mass="79960">MERKLQEKKLTKRAMRKRAKCCKFLAKSGNISIVDEPTKYLVIANGGLGNGVSREEIVTLFQDFGSLESVIMEEHSPHCFVTFQTAEVAKIAKDQVDGHELAQSNIRQQACVKLYVSFVNDVPSISSQVPKLPDGLFLIEDFVDDDTERKLLDLVEWDSPAHQGSMKHRKVKHYGYEFNYDTNNINKDCPLEEPLPDLLVEMIDKIMQTGHVTKKLNQVTVNQYLPGQGIPPHVDTHSAFEDSIVSLSLGSGISMDFAHPNGTNVSKVLPPRSLLVMTGEARYLWSHGIIPRKTDVIPDTAEGREGNSVTLAARGTRTSFTFRAVRGRPCDCKFPSKCDSARTSQTELPSGLRNDSASTEPMVAKPVSEEEAIQLEQSQVHNVYNEIAPHFSYTRYKPWPFVSSFLNDLQKGSLVLDVGCGNGKYIGVNPDILMIGCDRSQELISICADRGHEALVCDGLSVPMKTNTFDACISIAVIHHFSTEERRLEAIKELVRILRPGGLALVYVWAMEQKKQNKKSIYLMKKKKTGIEHDSQEKNSMTPGNNKESTSSEGINYSMERQIDLTDRLKIDGNTSDKNVEESEHSVSLKETEENKMGSNCAGDCMRDNICQESSHDSQLRDMALFPAERGAHLTVHVNKTEFRDQDLLVPWHLRKTNSEGTVGEQKSVFYRFYHVFQEGELEKLVKKVKGVSIRKSYYDQGNWCVIFAKGQ</sequence>
<name>A0A9Q1C1Q0_HOLLE</name>
<dbReference type="InterPro" id="IPR027450">
    <property type="entry name" value="AlkB-like"/>
</dbReference>
<dbReference type="EMBL" id="JAIZAY010000009">
    <property type="protein sequence ID" value="KAJ8036396.1"/>
    <property type="molecule type" value="Genomic_DNA"/>
</dbReference>
<evidence type="ECO:0000313" key="19">
    <source>
        <dbReference type="Proteomes" id="UP001152320"/>
    </source>
</evidence>
<accession>A0A9Q1C1Q0</accession>
<feature type="domain" description="Fe2OG dioxygenase" evidence="17">
    <location>
        <begin position="215"/>
        <end position="326"/>
    </location>
</feature>
<evidence type="ECO:0000259" key="17">
    <source>
        <dbReference type="PROSITE" id="PS51471"/>
    </source>
</evidence>
<keyword evidence="9" id="KW-0511">Multifunctional enzyme</keyword>
<evidence type="ECO:0000256" key="13">
    <source>
        <dbReference type="ARBA" id="ARBA00049802"/>
    </source>
</evidence>
<dbReference type="Proteomes" id="UP001152320">
    <property type="component" value="Chromosome 9"/>
</dbReference>
<dbReference type="Gene3D" id="3.30.70.330">
    <property type="match status" value="1"/>
</dbReference>
<feature type="region of interest" description="Disordered" evidence="15">
    <location>
        <begin position="530"/>
        <end position="554"/>
    </location>
</feature>
<dbReference type="GO" id="GO:0005634">
    <property type="term" value="C:nucleus"/>
    <property type="evidence" value="ECO:0007669"/>
    <property type="project" value="TreeGrafter"/>
</dbReference>
<evidence type="ECO:0000256" key="7">
    <source>
        <dbReference type="ARBA" id="ARBA00022884"/>
    </source>
</evidence>
<keyword evidence="6" id="KW-0862">Zinc</keyword>
<comment type="cofactor">
    <cofactor evidence="1">
        <name>Fe(2+)</name>
        <dbReference type="ChEBI" id="CHEBI:29033"/>
    </cofactor>
</comment>
<evidence type="ECO:0000256" key="14">
    <source>
        <dbReference type="PROSITE-ProRule" id="PRU00176"/>
    </source>
</evidence>
<dbReference type="GO" id="GO:0000049">
    <property type="term" value="F:tRNA binding"/>
    <property type="evidence" value="ECO:0007669"/>
    <property type="project" value="TreeGrafter"/>
</dbReference>
<evidence type="ECO:0000256" key="5">
    <source>
        <dbReference type="ARBA" id="ARBA00022679"/>
    </source>
</evidence>
<comment type="similarity">
    <text evidence="2">Belongs to the alkB family.</text>
</comment>
<evidence type="ECO:0000256" key="8">
    <source>
        <dbReference type="ARBA" id="ARBA00023004"/>
    </source>
</evidence>
<dbReference type="SUPFAM" id="SSF53335">
    <property type="entry name" value="S-adenosyl-L-methionine-dependent methyltransferases"/>
    <property type="match status" value="1"/>
</dbReference>
<feature type="compositionally biased region" description="Polar residues" evidence="15">
    <location>
        <begin position="538"/>
        <end position="554"/>
    </location>
</feature>
<dbReference type="Pfam" id="PF00076">
    <property type="entry name" value="RRM_1"/>
    <property type="match status" value="1"/>
</dbReference>
<evidence type="ECO:0000256" key="3">
    <source>
        <dbReference type="ARBA" id="ARBA00012808"/>
    </source>
</evidence>
<evidence type="ECO:0000256" key="10">
    <source>
        <dbReference type="ARBA" id="ARBA00034996"/>
    </source>
</evidence>
<evidence type="ECO:0000256" key="6">
    <source>
        <dbReference type="ARBA" id="ARBA00022833"/>
    </source>
</evidence>
<evidence type="ECO:0000256" key="12">
    <source>
        <dbReference type="ARBA" id="ARBA00049786"/>
    </source>
</evidence>
<evidence type="ECO:0000256" key="2">
    <source>
        <dbReference type="ARBA" id="ARBA00007879"/>
    </source>
</evidence>
<dbReference type="Gene3D" id="3.40.50.150">
    <property type="entry name" value="Vaccinia Virus protein VP39"/>
    <property type="match status" value="2"/>
</dbReference>
<dbReference type="Pfam" id="PF08241">
    <property type="entry name" value="Methyltransf_11"/>
    <property type="match status" value="1"/>
</dbReference>
<dbReference type="InterPro" id="IPR013216">
    <property type="entry name" value="Methyltransf_11"/>
</dbReference>
<dbReference type="SUPFAM" id="SSF54928">
    <property type="entry name" value="RNA-binding domain, RBD"/>
    <property type="match status" value="1"/>
</dbReference>
<dbReference type="EC" id="2.1.1.229" evidence="3"/>
<dbReference type="Pfam" id="PF13532">
    <property type="entry name" value="2OG-FeII_Oxy_2"/>
    <property type="match status" value="1"/>
</dbReference>
<dbReference type="Gene3D" id="2.60.120.590">
    <property type="entry name" value="Alpha-ketoglutarate-dependent dioxygenase AlkB-like"/>
    <property type="match status" value="1"/>
</dbReference>
<feature type="compositionally biased region" description="Basic and acidic residues" evidence="15">
    <location>
        <begin position="578"/>
        <end position="596"/>
    </location>
</feature>
<keyword evidence="7 14" id="KW-0694">RNA-binding</keyword>
<evidence type="ECO:0000256" key="9">
    <source>
        <dbReference type="ARBA" id="ARBA00023268"/>
    </source>
</evidence>
<dbReference type="InterPro" id="IPR051422">
    <property type="entry name" value="AlkB_tRNA_MeTrf/Diox"/>
</dbReference>
<dbReference type="InterPro" id="IPR000504">
    <property type="entry name" value="RRM_dom"/>
</dbReference>
<evidence type="ECO:0000259" key="16">
    <source>
        <dbReference type="PROSITE" id="PS50102"/>
    </source>
</evidence>
<comment type="function">
    <text evidence="11">Catalyzes the methylation of 5-carboxymethyl uridine to 5-methylcarboxymethyl uridine at the wobble position of the anticodon loop in tRNA via its methyltransferase domain. Catalyzes the last step in the formation of 5-methylcarboxymethyl uridine at the wobble position of the anticodon loop in target tRNA. Has a preference for tRNA(Arg) and tRNA(Glu), and does not bind tRNA(Lys). Binds tRNA and catalyzes the iron and alpha-ketoglutarate dependent hydroxylation of 5-methylcarboxymethyl uridine at the wobble position of the anticodon loop in tRNA via its dioxygenase domain, giving rise to 5-(S)-methoxycarbonylhydroxymethyluridine; has a preference for tRNA(Gly). Required for normal survival after DNA damage. May inhibit apoptosis and promote cell survival and angiogenesis.</text>
</comment>
<evidence type="ECO:0000256" key="11">
    <source>
        <dbReference type="ARBA" id="ARBA00045506"/>
    </source>
</evidence>
<dbReference type="AlphaFoldDB" id="A0A9Q1C1Q0"/>
<feature type="region of interest" description="Disordered" evidence="15">
    <location>
        <begin position="572"/>
        <end position="598"/>
    </location>
</feature>
<dbReference type="PANTHER" id="PTHR13069">
    <property type="entry name" value="ALKYLATED DNA REPAIR PROTEIN ALKB HOMOLOG 8"/>
    <property type="match status" value="1"/>
</dbReference>
<dbReference type="PROSITE" id="PS50102">
    <property type="entry name" value="RRM"/>
    <property type="match status" value="1"/>
</dbReference>
<reference evidence="18" key="1">
    <citation type="submission" date="2021-10" db="EMBL/GenBank/DDBJ databases">
        <title>Tropical sea cucumber genome reveals ecological adaptation and Cuvierian tubules defense mechanism.</title>
        <authorList>
            <person name="Chen T."/>
        </authorList>
    </citation>
    <scope>NUCLEOTIDE SEQUENCE</scope>
    <source>
        <strain evidence="18">Nanhai2018</strain>
        <tissue evidence="18">Muscle</tissue>
    </source>
</reference>
<dbReference type="GO" id="GO:0008757">
    <property type="term" value="F:S-adenosylmethionine-dependent methyltransferase activity"/>
    <property type="evidence" value="ECO:0007669"/>
    <property type="project" value="InterPro"/>
</dbReference>
<dbReference type="InterPro" id="IPR037151">
    <property type="entry name" value="AlkB-like_sf"/>
</dbReference>
<evidence type="ECO:0000313" key="18">
    <source>
        <dbReference type="EMBL" id="KAJ8036396.1"/>
    </source>
</evidence>
<evidence type="ECO:0000256" key="15">
    <source>
        <dbReference type="SAM" id="MobiDB-lite"/>
    </source>
</evidence>
<dbReference type="GO" id="GO:0030488">
    <property type="term" value="P:tRNA methylation"/>
    <property type="evidence" value="ECO:0007669"/>
    <property type="project" value="TreeGrafter"/>
</dbReference>
<proteinExistence type="inferred from homology"/>
<dbReference type="GO" id="GO:0005737">
    <property type="term" value="C:cytoplasm"/>
    <property type="evidence" value="ECO:0007669"/>
    <property type="project" value="TreeGrafter"/>
</dbReference>
<dbReference type="InterPro" id="IPR029063">
    <property type="entry name" value="SAM-dependent_MTases_sf"/>
</dbReference>
<dbReference type="OrthoDB" id="271595at2759"/>
<evidence type="ECO:0000256" key="4">
    <source>
        <dbReference type="ARBA" id="ARBA00022603"/>
    </source>
</evidence>
<dbReference type="SUPFAM" id="SSF51197">
    <property type="entry name" value="Clavaminate synthase-like"/>
    <property type="match status" value="1"/>
</dbReference>
<keyword evidence="19" id="KW-1185">Reference proteome</keyword>
<keyword evidence="4" id="KW-0489">Methyltransferase</keyword>
<keyword evidence="8" id="KW-0408">Iron</keyword>
<dbReference type="InterPro" id="IPR005123">
    <property type="entry name" value="Oxoglu/Fe-dep_dioxygenase_dom"/>
</dbReference>
<comment type="caution">
    <text evidence="18">The sequence shown here is derived from an EMBL/GenBank/DDBJ whole genome shotgun (WGS) entry which is preliminary data.</text>
</comment>
<organism evidence="18 19">
    <name type="scientific">Holothuria leucospilota</name>
    <name type="common">Black long sea cucumber</name>
    <name type="synonym">Mertensiothuria leucospilota</name>
    <dbReference type="NCBI Taxonomy" id="206669"/>
    <lineage>
        <taxon>Eukaryota</taxon>
        <taxon>Metazoa</taxon>
        <taxon>Echinodermata</taxon>
        <taxon>Eleutherozoa</taxon>
        <taxon>Echinozoa</taxon>
        <taxon>Holothuroidea</taxon>
        <taxon>Aspidochirotacea</taxon>
        <taxon>Aspidochirotida</taxon>
        <taxon>Holothuriidae</taxon>
        <taxon>Holothuria</taxon>
    </lineage>
</organism>
<dbReference type="CDD" id="cd02440">
    <property type="entry name" value="AdoMet_MTases"/>
    <property type="match status" value="1"/>
</dbReference>
<dbReference type="PROSITE" id="PS51471">
    <property type="entry name" value="FE2OG_OXY"/>
    <property type="match status" value="1"/>
</dbReference>
<evidence type="ECO:0000256" key="1">
    <source>
        <dbReference type="ARBA" id="ARBA00001954"/>
    </source>
</evidence>
<gene>
    <name evidence="18" type="ORF">HOLleu_20356</name>
</gene>
<comment type="catalytic activity">
    <reaction evidence="10">
        <text>5-(carboxymethyl)uridine(34) in tRNA + S-adenosyl-L-methionine = 5-(2-methoxy-2-oxoethyl)uridine(34) in tRNA + S-adenosyl-L-homocysteine</text>
        <dbReference type="Rhea" id="RHEA:43208"/>
        <dbReference type="Rhea" id="RHEA-COMP:10407"/>
        <dbReference type="Rhea" id="RHEA-COMP:10408"/>
        <dbReference type="ChEBI" id="CHEBI:57856"/>
        <dbReference type="ChEBI" id="CHEBI:59789"/>
        <dbReference type="ChEBI" id="CHEBI:74851"/>
        <dbReference type="ChEBI" id="CHEBI:74882"/>
        <dbReference type="EC" id="2.1.1.229"/>
    </reaction>
</comment>
<protein>
    <recommendedName>
        <fullName evidence="3">tRNA (carboxymethyluridine(34)-5-O)-methyltransferase</fullName>
        <ecNumber evidence="3">2.1.1.229</ecNumber>
    </recommendedName>
    <alternativeName>
        <fullName evidence="12">Alkylated DNA repair protein alkB homolog 8</fullName>
    </alternativeName>
    <alternativeName>
        <fullName evidence="13">S-adenosyl-L-methionine-dependent tRNA methyltransferase ALKBH8</fullName>
    </alternativeName>
</protein>
<dbReference type="GO" id="GO:0106335">
    <property type="term" value="F:tRNA (5-carboxymethyluridine(34)-5-O)-methyltransferase activity"/>
    <property type="evidence" value="ECO:0007669"/>
    <property type="project" value="UniProtKB-EC"/>
</dbReference>
<dbReference type="InterPro" id="IPR012677">
    <property type="entry name" value="Nucleotide-bd_a/b_plait_sf"/>
</dbReference>
<keyword evidence="5" id="KW-0808">Transferase</keyword>
<dbReference type="GO" id="GO:0002098">
    <property type="term" value="P:tRNA wobble uridine modification"/>
    <property type="evidence" value="ECO:0007669"/>
    <property type="project" value="TreeGrafter"/>
</dbReference>
<feature type="domain" description="RRM" evidence="16">
    <location>
        <begin position="41"/>
        <end position="121"/>
    </location>
</feature>